<evidence type="ECO:0000313" key="3">
    <source>
        <dbReference type="EMBL" id="HFC97596.1"/>
    </source>
</evidence>
<name>A0A7C3CK86_9BACT</name>
<protein>
    <submittedName>
        <fullName evidence="3">ATP-binding protein</fullName>
    </submittedName>
</protein>
<dbReference type="Proteomes" id="UP000886043">
    <property type="component" value="Unassembled WGS sequence"/>
</dbReference>
<evidence type="ECO:0000259" key="2">
    <source>
        <dbReference type="Pfam" id="PF13635"/>
    </source>
</evidence>
<proteinExistence type="predicted"/>
<evidence type="ECO:0000259" key="1">
    <source>
        <dbReference type="Pfam" id="PF13173"/>
    </source>
</evidence>
<dbReference type="InterPro" id="IPR041682">
    <property type="entry name" value="AAA_14"/>
</dbReference>
<feature type="domain" description="AAA" evidence="1">
    <location>
        <begin position="15"/>
        <end position="131"/>
    </location>
</feature>
<gene>
    <name evidence="3" type="ORF">ENJ40_03935</name>
</gene>
<feature type="domain" description="DUF4143" evidence="2">
    <location>
        <begin position="170"/>
        <end position="324"/>
    </location>
</feature>
<dbReference type="EMBL" id="DRMH01000046">
    <property type="protein sequence ID" value="HFC97596.1"/>
    <property type="molecule type" value="Genomic_DNA"/>
</dbReference>
<reference evidence="3" key="1">
    <citation type="journal article" date="2020" name="mSystems">
        <title>Genome- and Community-Level Interaction Insights into Carbon Utilization and Element Cycling Functions of Hydrothermarchaeota in Hydrothermal Sediment.</title>
        <authorList>
            <person name="Zhou Z."/>
            <person name="Liu Y."/>
            <person name="Xu W."/>
            <person name="Pan J."/>
            <person name="Luo Z.H."/>
            <person name="Li M."/>
        </authorList>
    </citation>
    <scope>NUCLEOTIDE SEQUENCE [LARGE SCALE GENOMIC DNA]</scope>
    <source>
        <strain evidence="3">HyVt-483</strain>
    </source>
</reference>
<dbReference type="InterPro" id="IPR027417">
    <property type="entry name" value="P-loop_NTPase"/>
</dbReference>
<dbReference type="InterPro" id="IPR025420">
    <property type="entry name" value="DUF4143"/>
</dbReference>
<organism evidence="3">
    <name type="scientific">Thermosulfurimonas dismutans</name>
    <dbReference type="NCBI Taxonomy" id="999894"/>
    <lineage>
        <taxon>Bacteria</taxon>
        <taxon>Pseudomonadati</taxon>
        <taxon>Thermodesulfobacteriota</taxon>
        <taxon>Thermodesulfobacteria</taxon>
        <taxon>Thermodesulfobacteriales</taxon>
        <taxon>Thermodesulfobacteriaceae</taxon>
        <taxon>Thermosulfurimonas</taxon>
    </lineage>
</organism>
<accession>A0A7C3CK86</accession>
<comment type="caution">
    <text evidence="3">The sequence shown here is derived from an EMBL/GenBank/DDBJ whole genome shotgun (WGS) entry which is preliminary data.</text>
</comment>
<dbReference type="PANTHER" id="PTHR43566">
    <property type="entry name" value="CONSERVED PROTEIN"/>
    <property type="match status" value="1"/>
</dbReference>
<keyword evidence="3" id="KW-0547">Nucleotide-binding</keyword>
<keyword evidence="3" id="KW-0067">ATP-binding</keyword>
<sequence>MALKKRFFKEPSGSFFLFGPRGTGKSTWLRQNIRADLYLDLLDPETYRELAAHPEFLLYQAEALPSGATVVIDEIQKLPSLLDVVHLLIEKKGLRFILSGSSARKLKRAGVDLLAGRATVYYLHPFMAGELAEEFSLERALSLGMIPLVLASSSPEETLRSYVSLYIKEEVQAEALVRNIGAFGRFLEVMTFSHASVLNLSEIAREAQVKRKTVEGYLSVLEDLLLAFRVPVFTRRAKRHLTAHPKFYFFDPGVFRILRPKGPLDRSSEIEGQALEGLVAQHLRAWMDYSRIQADLFFWRTRAGNEVDFVLYGPDLFVALEVKNSTVVHSGMLRGLLAFKEDYPEAQVLLLYRGRHALRVKDIPCLPVEEFLRSLRPGEALISSLGKG</sequence>
<dbReference type="SUPFAM" id="SSF52540">
    <property type="entry name" value="P-loop containing nucleoside triphosphate hydrolases"/>
    <property type="match status" value="1"/>
</dbReference>
<dbReference type="PANTHER" id="PTHR43566:SF2">
    <property type="entry name" value="DUF4143 DOMAIN-CONTAINING PROTEIN"/>
    <property type="match status" value="1"/>
</dbReference>
<dbReference type="AlphaFoldDB" id="A0A7C3CK86"/>
<dbReference type="Pfam" id="PF13635">
    <property type="entry name" value="DUF4143"/>
    <property type="match status" value="1"/>
</dbReference>
<dbReference type="GO" id="GO:0005524">
    <property type="term" value="F:ATP binding"/>
    <property type="evidence" value="ECO:0007669"/>
    <property type="project" value="UniProtKB-KW"/>
</dbReference>
<dbReference type="Pfam" id="PF13173">
    <property type="entry name" value="AAA_14"/>
    <property type="match status" value="1"/>
</dbReference>